<reference evidence="1 2" key="1">
    <citation type="submission" date="2017-02" db="EMBL/GenBank/DDBJ databases">
        <authorList>
            <person name="Peterson S.W."/>
        </authorList>
    </citation>
    <scope>NUCLEOTIDE SEQUENCE [LARGE SCALE GENOMIC DNA]</scope>
    <source>
        <strain evidence="1 2">DSM 24412</strain>
    </source>
</reference>
<dbReference type="AlphaFoldDB" id="A0A1T5F526"/>
<sequence length="328" mass="38015">MDRRIVLFIAVATLFVGTIKGQHAEIMADIDSVLAEQKFEPNYVLLAQDVAFSVSYYSSILDTLTTCRRYVHFHCRLAVFLRHIPKDDTTNRECFIGKIIEMAKNPLLDETACITGSLTKWADVNEFTPSHVEAMRDSMFFRGGNYDLPLLVVWLGLESELPRLRAWGKRERPRGSKLLHSNLDAALARLGDQHTIDSLANLQIDRTSHEDSASEILNHMILLNYARQKETIERLFQYLYDDSIRLMEDYGDGIKYYGWVGTDAIHHLAMMVDGFPTAINSLDRVINPRIEDDKHEKWELILQAREWYEQNKDTYTFTRDLDGFIYIR</sequence>
<accession>A0A1T5F526</accession>
<proteinExistence type="predicted"/>
<keyword evidence="2" id="KW-1185">Reference proteome</keyword>
<dbReference type="STRING" id="889453.SAMN03080601_01479"/>
<evidence type="ECO:0000313" key="2">
    <source>
        <dbReference type="Proteomes" id="UP000191055"/>
    </source>
</evidence>
<name>A0A1T5F526_9BACT</name>
<protein>
    <submittedName>
        <fullName evidence="1">Uncharacterized protein</fullName>
    </submittedName>
</protein>
<organism evidence="1 2">
    <name type="scientific">Alkalitalea saponilacus</name>
    <dbReference type="NCBI Taxonomy" id="889453"/>
    <lineage>
        <taxon>Bacteria</taxon>
        <taxon>Pseudomonadati</taxon>
        <taxon>Bacteroidota</taxon>
        <taxon>Bacteroidia</taxon>
        <taxon>Marinilabiliales</taxon>
        <taxon>Marinilabiliaceae</taxon>
        <taxon>Alkalitalea</taxon>
    </lineage>
</organism>
<dbReference type="Proteomes" id="UP000191055">
    <property type="component" value="Unassembled WGS sequence"/>
</dbReference>
<dbReference type="KEGG" id="asx:CDL62_14010"/>
<evidence type="ECO:0000313" key="1">
    <source>
        <dbReference type="EMBL" id="SKB91246.1"/>
    </source>
</evidence>
<gene>
    <name evidence="1" type="ORF">SAMN03080601_01479</name>
</gene>
<dbReference type="RefSeq" id="WP_079557250.1">
    <property type="nucleotide sequence ID" value="NZ_CP021904.1"/>
</dbReference>
<dbReference type="EMBL" id="FUYV01000007">
    <property type="protein sequence ID" value="SKB91246.1"/>
    <property type="molecule type" value="Genomic_DNA"/>
</dbReference>